<feature type="non-terminal residue" evidence="1">
    <location>
        <position position="1"/>
    </location>
</feature>
<reference evidence="1" key="2">
    <citation type="submission" date="2016-06" db="EMBL/GenBank/DDBJ databases">
        <title>The genome of a short-lived fish provides insights into sex chromosome evolution and the genetic control of aging.</title>
        <authorList>
            <person name="Reichwald K."/>
            <person name="Felder M."/>
            <person name="Petzold A."/>
            <person name="Koch P."/>
            <person name="Groth M."/>
            <person name="Platzer M."/>
        </authorList>
    </citation>
    <scope>NUCLEOTIDE SEQUENCE</scope>
    <source>
        <tissue evidence="1">Brain</tissue>
    </source>
</reference>
<dbReference type="EMBL" id="HAEC01014902">
    <property type="protein sequence ID" value="SBQ83119.1"/>
    <property type="molecule type" value="Transcribed_RNA"/>
</dbReference>
<evidence type="ECO:0000313" key="1">
    <source>
        <dbReference type="EMBL" id="SBQ83119.1"/>
    </source>
</evidence>
<accession>A0A1A8HIT6</accession>
<proteinExistence type="predicted"/>
<sequence length="141" mass="15774">QQRGGASSCQDGLRGEGPVKRANAHITAADVSFPCQHTIQEHACSGEEGYSDVGHRAWGVSHLLAAFFCDSHSEHPLQDMLRASRTLRRVHLAGVREQRPQSRHLHHVQHRVQTGLHQNPQLLRRLTCREIKMEISGALVQ</sequence>
<protein>
    <submittedName>
        <fullName evidence="1">Dopamine receptor D3</fullName>
    </submittedName>
</protein>
<name>A0A1A8HIT6_9TELE</name>
<reference evidence="1" key="1">
    <citation type="submission" date="2016-05" db="EMBL/GenBank/DDBJ databases">
        <authorList>
            <person name="Lavstsen T."/>
            <person name="Jespersen J.S."/>
        </authorList>
    </citation>
    <scope>NUCLEOTIDE SEQUENCE</scope>
    <source>
        <tissue evidence="1">Brain</tissue>
    </source>
</reference>
<gene>
    <name evidence="1" type="primary">DRD3</name>
</gene>
<dbReference type="AlphaFoldDB" id="A0A1A8HIT6"/>
<organism evidence="1">
    <name type="scientific">Nothobranchius korthausae</name>
    <dbReference type="NCBI Taxonomy" id="1143690"/>
    <lineage>
        <taxon>Eukaryota</taxon>
        <taxon>Metazoa</taxon>
        <taxon>Chordata</taxon>
        <taxon>Craniata</taxon>
        <taxon>Vertebrata</taxon>
        <taxon>Euteleostomi</taxon>
        <taxon>Actinopterygii</taxon>
        <taxon>Neopterygii</taxon>
        <taxon>Teleostei</taxon>
        <taxon>Neoteleostei</taxon>
        <taxon>Acanthomorphata</taxon>
        <taxon>Ovalentaria</taxon>
        <taxon>Atherinomorphae</taxon>
        <taxon>Cyprinodontiformes</taxon>
        <taxon>Nothobranchiidae</taxon>
        <taxon>Nothobranchius</taxon>
    </lineage>
</organism>
<keyword evidence="1" id="KW-0675">Receptor</keyword>